<keyword evidence="4" id="KW-1185">Reference proteome</keyword>
<accession>A0AAD8II09</accession>
<dbReference type="GO" id="GO:0004491">
    <property type="term" value="F:methylmalonate-semialdehyde dehydrogenase (acylating, NAD) activity"/>
    <property type="evidence" value="ECO:0007669"/>
    <property type="project" value="InterPro"/>
</dbReference>
<evidence type="ECO:0000259" key="2">
    <source>
        <dbReference type="Pfam" id="PF02121"/>
    </source>
</evidence>
<organism evidence="3 4">
    <name type="scientific">Heracleum sosnowskyi</name>
    <dbReference type="NCBI Taxonomy" id="360622"/>
    <lineage>
        <taxon>Eukaryota</taxon>
        <taxon>Viridiplantae</taxon>
        <taxon>Streptophyta</taxon>
        <taxon>Embryophyta</taxon>
        <taxon>Tracheophyta</taxon>
        <taxon>Spermatophyta</taxon>
        <taxon>Magnoliopsida</taxon>
        <taxon>eudicotyledons</taxon>
        <taxon>Gunneridae</taxon>
        <taxon>Pentapetalae</taxon>
        <taxon>asterids</taxon>
        <taxon>campanulids</taxon>
        <taxon>Apiales</taxon>
        <taxon>Apiaceae</taxon>
        <taxon>Apioideae</taxon>
        <taxon>apioid superclade</taxon>
        <taxon>Tordylieae</taxon>
        <taxon>Tordyliinae</taxon>
        <taxon>Heracleum</taxon>
    </lineage>
</organism>
<protein>
    <recommendedName>
        <fullName evidence="2">Phosphatidylinositol transfer protein N-terminal domain-containing protein</fullName>
    </recommendedName>
</protein>
<dbReference type="InterPro" id="IPR010061">
    <property type="entry name" value="MeMal-semiAld_DH"/>
</dbReference>
<reference evidence="3" key="2">
    <citation type="submission" date="2023-05" db="EMBL/GenBank/DDBJ databases">
        <authorList>
            <person name="Schelkunov M.I."/>
        </authorList>
    </citation>
    <scope>NUCLEOTIDE SEQUENCE</scope>
    <source>
        <strain evidence="3">Hsosn_3</strain>
        <tissue evidence="3">Leaf</tissue>
    </source>
</reference>
<feature type="domain" description="Phosphatidylinositol transfer protein N-terminal" evidence="2">
    <location>
        <begin position="295"/>
        <end position="387"/>
    </location>
</feature>
<evidence type="ECO:0000313" key="4">
    <source>
        <dbReference type="Proteomes" id="UP001237642"/>
    </source>
</evidence>
<dbReference type="Proteomes" id="UP001237642">
    <property type="component" value="Unassembled WGS sequence"/>
</dbReference>
<gene>
    <name evidence="3" type="ORF">POM88_022527</name>
</gene>
<dbReference type="GO" id="GO:0006574">
    <property type="term" value="P:L-valine catabolic process"/>
    <property type="evidence" value="ECO:0007669"/>
    <property type="project" value="TreeGrafter"/>
</dbReference>
<comment type="caution">
    <text evidence="3">The sequence shown here is derived from an EMBL/GenBank/DDBJ whole genome shotgun (WGS) entry which is preliminary data.</text>
</comment>
<evidence type="ECO:0000256" key="1">
    <source>
        <dbReference type="ARBA" id="ARBA00009986"/>
    </source>
</evidence>
<sequence>MVAYFSEFDSKDYEEMLLQLLTTCFKSRKDLISSTKEIYLEQGYAISIKCSRKEKYVVLGCDRGGCYRNKLNISAEDRKGKSGSRLINCPFQLRGKKQLDGSWKLNLSEDFSRNSYINEGEVEAVSTVHSYEDGIPAGSHKTKLTTLNVAPMGLFYPTLLVPDVYPWPPRSWFGDHEDMLEDTWHMEFPRRVDMSDGFYPGVSGGMPMWDSFPIFQNKSKKEYKIGLADAISKSILSAGRIDLQRRLFCSMQLIGGVALTSGLVSAVEERAKDLKAGFGDPEEVAIKIIRNNDIMWNQFPAVLAFRWKFVKEQGQWKIESKFCITDKFLTLQDNNSNEKNNLKKKMLKLIDIYYDALDAPKSGKEDDIDEITWQTYKGQLTEKWLDTGPTDTDCW</sequence>
<dbReference type="Pfam" id="PF02121">
    <property type="entry name" value="IP_trans"/>
    <property type="match status" value="1"/>
</dbReference>
<comment type="similarity">
    <text evidence="1">Belongs to the aldehyde dehydrogenase family.</text>
</comment>
<name>A0AAD8II09_9APIA</name>
<dbReference type="PANTHER" id="PTHR43866">
    <property type="entry name" value="MALONATE-SEMIALDEHYDE DEHYDROGENASE"/>
    <property type="match status" value="1"/>
</dbReference>
<evidence type="ECO:0000313" key="3">
    <source>
        <dbReference type="EMBL" id="KAK1384792.1"/>
    </source>
</evidence>
<dbReference type="GO" id="GO:0005739">
    <property type="term" value="C:mitochondrion"/>
    <property type="evidence" value="ECO:0007669"/>
    <property type="project" value="TreeGrafter"/>
</dbReference>
<reference evidence="3" key="1">
    <citation type="submission" date="2023-02" db="EMBL/GenBank/DDBJ databases">
        <title>Genome of toxic invasive species Heracleum sosnowskyi carries increased number of genes despite the absence of recent whole-genome duplications.</title>
        <authorList>
            <person name="Schelkunov M."/>
            <person name="Shtratnikova V."/>
            <person name="Makarenko M."/>
            <person name="Klepikova A."/>
            <person name="Omelchenko D."/>
            <person name="Novikova G."/>
            <person name="Obukhova E."/>
            <person name="Bogdanov V."/>
            <person name="Penin A."/>
            <person name="Logacheva M."/>
        </authorList>
    </citation>
    <scope>NUCLEOTIDE SEQUENCE</scope>
    <source>
        <strain evidence="3">Hsosn_3</strain>
        <tissue evidence="3">Leaf</tissue>
    </source>
</reference>
<dbReference type="GO" id="GO:0006210">
    <property type="term" value="P:thymine catabolic process"/>
    <property type="evidence" value="ECO:0007669"/>
    <property type="project" value="TreeGrafter"/>
</dbReference>
<dbReference type="PANTHER" id="PTHR43866:SF3">
    <property type="entry name" value="METHYLMALONATE-SEMIALDEHYDE DEHYDROGENASE [ACYLATING], MITOCHONDRIAL"/>
    <property type="match status" value="1"/>
</dbReference>
<proteinExistence type="inferred from homology"/>
<dbReference type="InterPro" id="IPR055261">
    <property type="entry name" value="PI_transfer_N"/>
</dbReference>
<dbReference type="EMBL" id="JAUIZM010000005">
    <property type="protein sequence ID" value="KAK1384792.1"/>
    <property type="molecule type" value="Genomic_DNA"/>
</dbReference>
<dbReference type="AlphaFoldDB" id="A0AAD8II09"/>